<dbReference type="CDD" id="cd14256">
    <property type="entry name" value="Dockerin_I"/>
    <property type="match status" value="1"/>
</dbReference>
<dbReference type="GO" id="GO:0004519">
    <property type="term" value="F:endonuclease activity"/>
    <property type="evidence" value="ECO:0007669"/>
    <property type="project" value="UniProtKB-KW"/>
</dbReference>
<keyword evidence="2" id="KW-0540">Nuclease</keyword>
<dbReference type="GO" id="GO:0004527">
    <property type="term" value="F:exonuclease activity"/>
    <property type="evidence" value="ECO:0007669"/>
    <property type="project" value="UniProtKB-KW"/>
</dbReference>
<protein>
    <submittedName>
        <fullName evidence="2">Endonuclease/exonuclease/phosphatase</fullName>
    </submittedName>
</protein>
<dbReference type="Pfam" id="PF00404">
    <property type="entry name" value="Dockerin_1"/>
    <property type="match status" value="1"/>
</dbReference>
<sequence length="238" mass="25275">TGLDITFSGCTQPSITVLSPNGGEVWPVGSTQAIKWNSNGAPTIMVDLVRPNYECHLTNGDVPNTGSLTYTLSACINGLPIPQGSDVKIKVMYRSNAVIVTQDQSDSAFTITSESRKLSPCNNLGDVNADGFVTEDDAEVVRQIVSGLRPASTEETRRSDVNASGTVNTLDVTLIRRYVTGLDITFSGCTQPSITVLSPNGGEVWPVGSTQAYSKQLSCLFDCHAGLRRANSSLPTGE</sequence>
<dbReference type="AlphaFoldDB" id="A0A0G0KA14"/>
<dbReference type="EMBL" id="LBTU01000046">
    <property type="protein sequence ID" value="KKQ45984.1"/>
    <property type="molecule type" value="Genomic_DNA"/>
</dbReference>
<reference evidence="2 3" key="1">
    <citation type="journal article" date="2015" name="Nature">
        <title>rRNA introns, odd ribosomes, and small enigmatic genomes across a large radiation of phyla.</title>
        <authorList>
            <person name="Brown C.T."/>
            <person name="Hug L.A."/>
            <person name="Thomas B.C."/>
            <person name="Sharon I."/>
            <person name="Castelle C.J."/>
            <person name="Singh A."/>
            <person name="Wilkins M.J."/>
            <person name="Williams K.H."/>
            <person name="Banfield J.F."/>
        </authorList>
    </citation>
    <scope>NUCLEOTIDE SEQUENCE [LARGE SCALE GENOMIC DNA]</scope>
</reference>
<evidence type="ECO:0000259" key="1">
    <source>
        <dbReference type="PROSITE" id="PS51766"/>
    </source>
</evidence>
<comment type="caution">
    <text evidence="2">The sequence shown here is derived from an EMBL/GenBank/DDBJ whole genome shotgun (WGS) entry which is preliminary data.</text>
</comment>
<dbReference type="InterPro" id="IPR002105">
    <property type="entry name" value="Dockerin_1_rpt"/>
</dbReference>
<keyword evidence="2" id="KW-0378">Hydrolase</keyword>
<proteinExistence type="predicted"/>
<dbReference type="PROSITE" id="PS51766">
    <property type="entry name" value="DOCKERIN"/>
    <property type="match status" value="1"/>
</dbReference>
<feature type="domain" description="Dockerin" evidence="1">
    <location>
        <begin position="120"/>
        <end position="188"/>
    </location>
</feature>
<dbReference type="Gene3D" id="1.10.1330.10">
    <property type="entry name" value="Dockerin domain"/>
    <property type="match status" value="1"/>
</dbReference>
<evidence type="ECO:0000313" key="3">
    <source>
        <dbReference type="Proteomes" id="UP000034430"/>
    </source>
</evidence>
<organism evidence="2 3">
    <name type="scientific">Candidatus Yanofskybacteria bacterium GW2011_GWC2_37_9</name>
    <dbReference type="NCBI Taxonomy" id="1619028"/>
    <lineage>
        <taxon>Bacteria</taxon>
        <taxon>Candidatus Yanofskyibacteriota</taxon>
    </lineage>
</organism>
<gene>
    <name evidence="2" type="ORF">US65_C0046G0001</name>
</gene>
<evidence type="ECO:0000313" key="2">
    <source>
        <dbReference type="EMBL" id="KKQ45984.1"/>
    </source>
</evidence>
<dbReference type="GO" id="GO:0000272">
    <property type="term" value="P:polysaccharide catabolic process"/>
    <property type="evidence" value="ECO:0007669"/>
    <property type="project" value="InterPro"/>
</dbReference>
<dbReference type="GO" id="GO:0004553">
    <property type="term" value="F:hydrolase activity, hydrolyzing O-glycosyl compounds"/>
    <property type="evidence" value="ECO:0007669"/>
    <property type="project" value="InterPro"/>
</dbReference>
<feature type="non-terminal residue" evidence="2">
    <location>
        <position position="1"/>
    </location>
</feature>
<dbReference type="InterPro" id="IPR036439">
    <property type="entry name" value="Dockerin_dom_sf"/>
</dbReference>
<dbReference type="InterPro" id="IPR016134">
    <property type="entry name" value="Dockerin_dom"/>
</dbReference>
<dbReference type="SUPFAM" id="SSF63446">
    <property type="entry name" value="Type I dockerin domain"/>
    <property type="match status" value="1"/>
</dbReference>
<dbReference type="Proteomes" id="UP000034430">
    <property type="component" value="Unassembled WGS sequence"/>
</dbReference>
<accession>A0A0G0KA14</accession>
<name>A0A0G0KA14_9BACT</name>
<keyword evidence="2" id="KW-0255">Endonuclease</keyword>
<keyword evidence="2" id="KW-0269">Exonuclease</keyword>